<keyword evidence="2" id="KW-0521">NADP</keyword>
<evidence type="ECO:0000259" key="4">
    <source>
        <dbReference type="Pfam" id="PF00881"/>
    </source>
</evidence>
<dbReference type="SUPFAM" id="SSF55469">
    <property type="entry name" value="FMN-dependent nitroreductase-like"/>
    <property type="match status" value="1"/>
</dbReference>
<proteinExistence type="inferred from homology"/>
<dbReference type="Pfam" id="PF00881">
    <property type="entry name" value="Nitroreductase"/>
    <property type="match status" value="1"/>
</dbReference>
<dbReference type="InterPro" id="IPR029479">
    <property type="entry name" value="Nitroreductase"/>
</dbReference>
<dbReference type="EMBL" id="CP051774">
    <property type="protein sequence ID" value="QJE94833.1"/>
    <property type="molecule type" value="Genomic_DNA"/>
</dbReference>
<evidence type="ECO:0000256" key="3">
    <source>
        <dbReference type="ARBA" id="ARBA00023002"/>
    </source>
</evidence>
<gene>
    <name evidence="5" type="ORF">HHL09_03250</name>
</gene>
<keyword evidence="3" id="KW-0560">Oxidoreductase</keyword>
<feature type="domain" description="Nitroreductase" evidence="4">
    <location>
        <begin position="11"/>
        <end position="188"/>
    </location>
</feature>
<keyword evidence="6" id="KW-1185">Reference proteome</keyword>
<comment type="similarity">
    <text evidence="1">Belongs to the nitroreductase family.</text>
</comment>
<sequence length="212" mass="23789">MTPDQLLDSLKFRYATKQFDATRKIPEAEWEALEKSLVLTPSSFGLQPWKFVIVKDPELRGRLRKRSWNQSQVTDASHFVVFTTRTDLTEEDVDRFFATLAASQGRDVESFAGYRNVVVSFASAMTQESRHAWNIRQAYIALGQFMTAAAMLGIDTCPMEGMEPAGYDEELGLTGSGYATAVACAVGYRSPEDKYAEAPKARFAHTEVIEHR</sequence>
<evidence type="ECO:0000313" key="5">
    <source>
        <dbReference type="EMBL" id="QJE94833.1"/>
    </source>
</evidence>
<dbReference type="AlphaFoldDB" id="A0A858RFC3"/>
<accession>A0A858RFC3</accession>
<protein>
    <submittedName>
        <fullName evidence="5">NAD(P)H-dependent oxidoreductase</fullName>
    </submittedName>
</protein>
<dbReference type="PANTHER" id="PTHR43543:SF1">
    <property type="entry name" value="MALONIC SEMIALDEHYDE REDUCTASE RUTE-RELATED"/>
    <property type="match status" value="1"/>
</dbReference>
<dbReference type="Proteomes" id="UP000501812">
    <property type="component" value="Chromosome"/>
</dbReference>
<dbReference type="KEGG" id="luo:HHL09_03250"/>
<dbReference type="InterPro" id="IPR050461">
    <property type="entry name" value="Nitroreductase_HadB/RutE"/>
</dbReference>
<dbReference type="InterPro" id="IPR033878">
    <property type="entry name" value="NfsB-like"/>
</dbReference>
<evidence type="ECO:0000256" key="1">
    <source>
        <dbReference type="ARBA" id="ARBA00007118"/>
    </source>
</evidence>
<dbReference type="Gene3D" id="3.40.109.10">
    <property type="entry name" value="NADH Oxidase"/>
    <property type="match status" value="1"/>
</dbReference>
<dbReference type="GO" id="GO:0016491">
    <property type="term" value="F:oxidoreductase activity"/>
    <property type="evidence" value="ECO:0007669"/>
    <property type="project" value="UniProtKB-KW"/>
</dbReference>
<reference evidence="5 6" key="1">
    <citation type="submission" date="2020-04" db="EMBL/GenBank/DDBJ databases">
        <title>Luteolibacter sp. G-1-1-1 isolated from soil.</title>
        <authorList>
            <person name="Dahal R.H."/>
        </authorList>
    </citation>
    <scope>NUCLEOTIDE SEQUENCE [LARGE SCALE GENOMIC DNA]</scope>
    <source>
        <strain evidence="5 6">G-1-1-1</strain>
    </source>
</reference>
<dbReference type="PANTHER" id="PTHR43543">
    <property type="entry name" value="MALONIC SEMIALDEHYDE REDUCTASE RUTE-RELATED"/>
    <property type="match status" value="1"/>
</dbReference>
<dbReference type="CDD" id="cd02149">
    <property type="entry name" value="NfsB-like"/>
    <property type="match status" value="1"/>
</dbReference>
<dbReference type="InterPro" id="IPR000415">
    <property type="entry name" value="Nitroreductase-like"/>
</dbReference>
<dbReference type="RefSeq" id="WP_169453054.1">
    <property type="nucleotide sequence ID" value="NZ_CP051774.1"/>
</dbReference>
<organism evidence="5 6">
    <name type="scientific">Luteolibacter luteus</name>
    <dbReference type="NCBI Taxonomy" id="2728835"/>
    <lineage>
        <taxon>Bacteria</taxon>
        <taxon>Pseudomonadati</taxon>
        <taxon>Verrucomicrobiota</taxon>
        <taxon>Verrucomicrobiia</taxon>
        <taxon>Verrucomicrobiales</taxon>
        <taxon>Verrucomicrobiaceae</taxon>
        <taxon>Luteolibacter</taxon>
    </lineage>
</organism>
<name>A0A858RFC3_9BACT</name>
<evidence type="ECO:0000313" key="6">
    <source>
        <dbReference type="Proteomes" id="UP000501812"/>
    </source>
</evidence>
<evidence type="ECO:0000256" key="2">
    <source>
        <dbReference type="ARBA" id="ARBA00022857"/>
    </source>
</evidence>